<dbReference type="AlphaFoldDB" id="A0AAJ0D727"/>
<feature type="region of interest" description="Disordered" evidence="1">
    <location>
        <begin position="142"/>
        <end position="165"/>
    </location>
</feature>
<name>A0AAJ0D727_9PEZI</name>
<comment type="caution">
    <text evidence="3">The sequence shown here is derived from an EMBL/GenBank/DDBJ whole genome shotgun (WGS) entry which is preliminary data.</text>
</comment>
<dbReference type="InterPro" id="IPR053225">
    <property type="entry name" value="Acyl-CoA_N-acyltransferase"/>
</dbReference>
<dbReference type="InterPro" id="IPR016181">
    <property type="entry name" value="Acyl_CoA_acyltransferase"/>
</dbReference>
<feature type="compositionally biased region" description="Polar residues" evidence="1">
    <location>
        <begin position="147"/>
        <end position="157"/>
    </location>
</feature>
<dbReference type="PANTHER" id="PTHR20958:SF6">
    <property type="entry name" value="GLYCINE N-ACYLTRANSFERASE-LIKE PROTEIN"/>
    <property type="match status" value="1"/>
</dbReference>
<evidence type="ECO:0000259" key="2">
    <source>
        <dbReference type="Pfam" id="PF08445"/>
    </source>
</evidence>
<dbReference type="EMBL" id="JAWDJX010000058">
    <property type="protein sequence ID" value="KAK3047663.1"/>
    <property type="molecule type" value="Genomic_DNA"/>
</dbReference>
<keyword evidence="4" id="KW-1185">Reference proteome</keyword>
<evidence type="ECO:0000313" key="3">
    <source>
        <dbReference type="EMBL" id="KAK3047663.1"/>
    </source>
</evidence>
<feature type="domain" description="GCN5-related N-acetyltransferase Rv2170-like" evidence="2">
    <location>
        <begin position="260"/>
        <end position="350"/>
    </location>
</feature>
<organism evidence="3 4">
    <name type="scientific">Extremus antarcticus</name>
    <dbReference type="NCBI Taxonomy" id="702011"/>
    <lineage>
        <taxon>Eukaryota</taxon>
        <taxon>Fungi</taxon>
        <taxon>Dikarya</taxon>
        <taxon>Ascomycota</taxon>
        <taxon>Pezizomycotina</taxon>
        <taxon>Dothideomycetes</taxon>
        <taxon>Dothideomycetidae</taxon>
        <taxon>Mycosphaerellales</taxon>
        <taxon>Extremaceae</taxon>
        <taxon>Extremus</taxon>
    </lineage>
</organism>
<dbReference type="InterPro" id="IPR013653">
    <property type="entry name" value="GCN5-like_dom"/>
</dbReference>
<evidence type="ECO:0000313" key="4">
    <source>
        <dbReference type="Proteomes" id="UP001271007"/>
    </source>
</evidence>
<accession>A0AAJ0D727</accession>
<proteinExistence type="predicted"/>
<dbReference type="Proteomes" id="UP001271007">
    <property type="component" value="Unassembled WGS sequence"/>
</dbReference>
<dbReference type="Gene3D" id="3.40.630.30">
    <property type="match status" value="1"/>
</dbReference>
<dbReference type="SUPFAM" id="SSF55729">
    <property type="entry name" value="Acyl-CoA N-acyltransferases (Nat)"/>
    <property type="match status" value="1"/>
</dbReference>
<dbReference type="GO" id="GO:0016747">
    <property type="term" value="F:acyltransferase activity, transferring groups other than amino-acyl groups"/>
    <property type="evidence" value="ECO:0007669"/>
    <property type="project" value="InterPro"/>
</dbReference>
<dbReference type="PANTHER" id="PTHR20958">
    <property type="entry name" value="GLYCINE N-ACYLTRANSFERASE-LIKE PROTEIN"/>
    <property type="match status" value="1"/>
</dbReference>
<reference evidence="3" key="1">
    <citation type="submission" date="2023-04" db="EMBL/GenBank/DDBJ databases">
        <title>Black Yeasts Isolated from many extreme environments.</title>
        <authorList>
            <person name="Coleine C."/>
            <person name="Stajich J.E."/>
            <person name="Selbmann L."/>
        </authorList>
    </citation>
    <scope>NUCLEOTIDE SEQUENCE</scope>
    <source>
        <strain evidence="3">CCFEE 5312</strain>
    </source>
</reference>
<dbReference type="Pfam" id="PF08445">
    <property type="entry name" value="FR47"/>
    <property type="match status" value="1"/>
</dbReference>
<gene>
    <name evidence="3" type="ORF">LTR09_010921</name>
</gene>
<protein>
    <recommendedName>
        <fullName evidence="2">GCN5-related N-acetyltransferase Rv2170-like domain-containing protein</fullName>
    </recommendedName>
</protein>
<sequence>MASPTRNIRSYPLNASTSQETISHALRILRPHIPISLPLYRRLQAGRFFDASVLLTNLDLGSHSNGETSTSNNTIVKDHDRNSDEPYLLAFVDRSCRPETEVYLFASWEVDSSPPITEQQDTIDSLIHNLVKSIRNLSLPKSIHPPSATSETNSTTDHLGHSRADYGGHAANPDIMLWGAIHALTVPILTRLNYISPAFKTSLVPNHSFIWDVSTLPLLHEQDLPPGLSWGSLTPEHFALVRSRTQIPRQDRTLSVLPNLAIFEEATGEPVGWAFVGLDGSLTTLHTEAAWRGKGLAKMLTTKLFKEQMDKFWEEGVARLAHGYVIDGNKESEGMCTSLGGVSGWQVYWLRVDLGGVR</sequence>
<evidence type="ECO:0000256" key="1">
    <source>
        <dbReference type="SAM" id="MobiDB-lite"/>
    </source>
</evidence>